<dbReference type="EMBL" id="QYUK01000011">
    <property type="protein sequence ID" value="RJF87363.1"/>
    <property type="molecule type" value="Genomic_DNA"/>
</dbReference>
<name>A0A418WBE1_9PROT</name>
<evidence type="ECO:0000256" key="2">
    <source>
        <dbReference type="ARBA" id="ARBA00022679"/>
    </source>
</evidence>
<accession>A0A418WBE1</accession>
<keyword evidence="5" id="KW-1185">Reference proteome</keyword>
<proteinExistence type="inferred from homology"/>
<comment type="caution">
    <text evidence="4">The sequence shown here is derived from an EMBL/GenBank/DDBJ whole genome shotgun (WGS) entry which is preliminary data.</text>
</comment>
<dbReference type="SUPFAM" id="SSF52540">
    <property type="entry name" value="P-loop containing nucleoside triphosphate hydrolases"/>
    <property type="match status" value="1"/>
</dbReference>
<evidence type="ECO:0000313" key="4">
    <source>
        <dbReference type="EMBL" id="RJF87363.1"/>
    </source>
</evidence>
<dbReference type="Pfam" id="PF00685">
    <property type="entry name" value="Sulfotransfer_1"/>
    <property type="match status" value="1"/>
</dbReference>
<dbReference type="InterPro" id="IPR000863">
    <property type="entry name" value="Sulfotransferase_dom"/>
</dbReference>
<dbReference type="OrthoDB" id="9804504at2"/>
<protein>
    <submittedName>
        <fullName evidence="4">Sulfotransferase domain-containing protein</fullName>
    </submittedName>
</protein>
<reference evidence="4 5" key="1">
    <citation type="submission" date="2018-09" db="EMBL/GenBank/DDBJ databases">
        <authorList>
            <person name="Zhu H."/>
        </authorList>
    </citation>
    <scope>NUCLEOTIDE SEQUENCE [LARGE SCALE GENOMIC DNA]</scope>
    <source>
        <strain evidence="4 5">K1W22B-8</strain>
    </source>
</reference>
<dbReference type="Gene3D" id="3.40.50.300">
    <property type="entry name" value="P-loop containing nucleotide triphosphate hydrolases"/>
    <property type="match status" value="1"/>
</dbReference>
<feature type="domain" description="Sulfotransferase" evidence="3">
    <location>
        <begin position="5"/>
        <end position="272"/>
    </location>
</feature>
<dbReference type="Proteomes" id="UP000284605">
    <property type="component" value="Unassembled WGS sequence"/>
</dbReference>
<dbReference type="AlphaFoldDB" id="A0A418WBE1"/>
<evidence type="ECO:0000313" key="5">
    <source>
        <dbReference type="Proteomes" id="UP000284605"/>
    </source>
</evidence>
<dbReference type="RefSeq" id="WP_119778005.1">
    <property type="nucleotide sequence ID" value="NZ_QYUK01000011.1"/>
</dbReference>
<dbReference type="InterPro" id="IPR027417">
    <property type="entry name" value="P-loop_NTPase"/>
</dbReference>
<sequence length="274" mass="30446">MGALIWLASYPKSGNTWLRSFLHHLLANPPAPLPPDELRKFCFADDARIFFDRAAGRATQGMPTAQIAALRPKAQALMAATAKQSVFVKTHSLLGEHHGKPLINEAVTAGALYVLRDPRDVAISGAHHYGLTLDGMIERLANKAAATGNTPQAAYTLQSSWSDHVTSWTRHRHPQLLVLRYEDMEQQPTATFATVARFLGLSPPAERLQRAIDFSSFKVARDLEQKHGFNERSQHADSFFRAGRSGQWREALTPAQVARIEADHGEVMKRFGYL</sequence>
<evidence type="ECO:0000256" key="1">
    <source>
        <dbReference type="ARBA" id="ARBA00005771"/>
    </source>
</evidence>
<organism evidence="4 5">
    <name type="scientific">Oleomonas cavernae</name>
    <dbReference type="NCBI Taxonomy" id="2320859"/>
    <lineage>
        <taxon>Bacteria</taxon>
        <taxon>Pseudomonadati</taxon>
        <taxon>Pseudomonadota</taxon>
        <taxon>Alphaproteobacteria</taxon>
        <taxon>Acetobacterales</taxon>
        <taxon>Acetobacteraceae</taxon>
        <taxon>Oleomonas</taxon>
    </lineage>
</organism>
<dbReference type="GO" id="GO:0008146">
    <property type="term" value="F:sulfotransferase activity"/>
    <property type="evidence" value="ECO:0007669"/>
    <property type="project" value="InterPro"/>
</dbReference>
<evidence type="ECO:0000259" key="3">
    <source>
        <dbReference type="Pfam" id="PF00685"/>
    </source>
</evidence>
<dbReference type="PANTHER" id="PTHR11783">
    <property type="entry name" value="SULFOTRANSFERASE SULT"/>
    <property type="match status" value="1"/>
</dbReference>
<keyword evidence="2 4" id="KW-0808">Transferase</keyword>
<comment type="similarity">
    <text evidence="1">Belongs to the sulfotransferase 1 family.</text>
</comment>
<gene>
    <name evidence="4" type="ORF">D3874_10280</name>
</gene>